<keyword evidence="2" id="KW-1185">Reference proteome</keyword>
<dbReference type="GO" id="GO:0000796">
    <property type="term" value="C:condensin complex"/>
    <property type="evidence" value="ECO:0007669"/>
    <property type="project" value="TreeGrafter"/>
</dbReference>
<sequence length="581" mass="66489">MRFLLACPAAVNVLRSALRCLLPRGVNDRSHRVRLATFQLLIALEKHRFINVLLYHFEHTPPLFRDFWDVVNMDLILRCFDVESVESVRKQIATFLLRTFKLQEVDEDEAIRRIIFMGEMTHVAALNFHRLIVTQKLITVHQALKHVQMLAVVLYKMLRPLTGVNRSSDSDEHWHTWSAKGKPSSPIVVDAGKEDKSRGAGKWHACCLLLDCLVVMWTALRKQLQEDHSCQTEQARTLNILSQLFELLFTYLRRRDDRNRYGPYGVKGIAVRLSRVGTCGIIFFRPIQESTMMESIMALGSALNEQKSASAVVLHELLSDNPLSEEKLLPYLETAASWQFPVILEFVSSGLRAIDVVFDELTEGREMIGDDTKRCFGRVCLMSQDLMRLNDVIAAQLGRDSAASFQQGISLCDSLQAYELRHTLSIILLNTMKTEESHLEIEQLVEDDAVWLIDTALKMLTTVIGTSKAHFLIRLSQERPEDMEFLLDTLVPLTHRCLLWMTERVNDNDFDMRVMRAMNKLSETIIGKYVKHIIITSITALMEMNKNELYVLSPLDSDFKIPGVVELLLQRIALKDPVVHS</sequence>
<proteinExistence type="predicted"/>
<dbReference type="PANTHER" id="PTHR16199:SF4">
    <property type="entry name" value="CONDENSIN-2 COMPLEX SUBUNIT G2"/>
    <property type="match status" value="1"/>
</dbReference>
<evidence type="ECO:0000313" key="1">
    <source>
        <dbReference type="EMBL" id="VDM48984.1"/>
    </source>
</evidence>
<protein>
    <submittedName>
        <fullName evidence="3">RIH_assoc domain-containing protein</fullName>
    </submittedName>
</protein>
<name>A0A183VA93_TOXCA</name>
<organism evidence="2 3">
    <name type="scientific">Toxocara canis</name>
    <name type="common">Canine roundworm</name>
    <dbReference type="NCBI Taxonomy" id="6265"/>
    <lineage>
        <taxon>Eukaryota</taxon>
        <taxon>Metazoa</taxon>
        <taxon>Ecdysozoa</taxon>
        <taxon>Nematoda</taxon>
        <taxon>Chromadorea</taxon>
        <taxon>Rhabditida</taxon>
        <taxon>Spirurina</taxon>
        <taxon>Ascaridomorpha</taxon>
        <taxon>Ascaridoidea</taxon>
        <taxon>Toxocaridae</taxon>
        <taxon>Toxocara</taxon>
    </lineage>
</organism>
<dbReference type="PANTHER" id="PTHR16199">
    <property type="entry name" value="CONDENSIN-2 COMPLEX SUBUNIT G2"/>
    <property type="match status" value="1"/>
</dbReference>
<reference evidence="1 2" key="2">
    <citation type="submission" date="2018-11" db="EMBL/GenBank/DDBJ databases">
        <authorList>
            <consortium name="Pathogen Informatics"/>
        </authorList>
    </citation>
    <scope>NUCLEOTIDE SEQUENCE [LARGE SCALE GENOMIC DNA]</scope>
</reference>
<reference evidence="3" key="1">
    <citation type="submission" date="2016-06" db="UniProtKB">
        <authorList>
            <consortium name="WormBaseParasite"/>
        </authorList>
    </citation>
    <scope>IDENTIFICATION</scope>
</reference>
<dbReference type="GO" id="GO:0000070">
    <property type="term" value="P:mitotic sister chromatid segregation"/>
    <property type="evidence" value="ECO:0007669"/>
    <property type="project" value="TreeGrafter"/>
</dbReference>
<dbReference type="GO" id="GO:0005634">
    <property type="term" value="C:nucleus"/>
    <property type="evidence" value="ECO:0007669"/>
    <property type="project" value="TreeGrafter"/>
</dbReference>
<accession>A0A183VA93</accession>
<dbReference type="Proteomes" id="UP000050794">
    <property type="component" value="Unassembled WGS sequence"/>
</dbReference>
<dbReference type="WBParaSite" id="TCNE_0001766401-mRNA-1">
    <property type="protein sequence ID" value="TCNE_0001766401-mRNA-1"/>
    <property type="gene ID" value="TCNE_0001766401"/>
</dbReference>
<dbReference type="EMBL" id="UYWY01024660">
    <property type="protein sequence ID" value="VDM48984.1"/>
    <property type="molecule type" value="Genomic_DNA"/>
</dbReference>
<gene>
    <name evidence="1" type="ORF">TCNE_LOCUS17663</name>
</gene>
<evidence type="ECO:0000313" key="2">
    <source>
        <dbReference type="Proteomes" id="UP000050794"/>
    </source>
</evidence>
<evidence type="ECO:0000313" key="3">
    <source>
        <dbReference type="WBParaSite" id="TCNE_0001766401-mRNA-1"/>
    </source>
</evidence>
<dbReference type="AlphaFoldDB" id="A0A183VA93"/>